<keyword evidence="4" id="KW-0408">Iron</keyword>
<name>A0A5M6IV55_9PROT</name>
<keyword evidence="5" id="KW-0411">Iron-sulfur</keyword>
<evidence type="ECO:0000256" key="3">
    <source>
        <dbReference type="ARBA" id="ARBA00022737"/>
    </source>
</evidence>
<dbReference type="PANTHER" id="PTHR10849">
    <property type="entry name" value="NADH DEHYDROGENASE UBIQUINONE IRON-SULFUR PROTEIN 8, MITOCHONDRIAL"/>
    <property type="match status" value="1"/>
</dbReference>
<organism evidence="7 8">
    <name type="scientific">Rhodovastum atsumiense</name>
    <dbReference type="NCBI Taxonomy" id="504468"/>
    <lineage>
        <taxon>Bacteria</taxon>
        <taxon>Pseudomonadati</taxon>
        <taxon>Pseudomonadota</taxon>
        <taxon>Alphaproteobacteria</taxon>
        <taxon>Acetobacterales</taxon>
        <taxon>Acetobacteraceae</taxon>
        <taxon>Rhodovastum</taxon>
    </lineage>
</organism>
<dbReference type="InterPro" id="IPR017900">
    <property type="entry name" value="4Fe4S_Fe_S_CS"/>
</dbReference>
<evidence type="ECO:0000313" key="7">
    <source>
        <dbReference type="EMBL" id="KAA5612193.1"/>
    </source>
</evidence>
<sequence length="167" mass="18512">MNFLTLFARNLRHGPYTESFPFGPAPTAKRFRGRITFDAASCEGCRVCERVCPAGAIRFARTPEGMTFDCWHDTCVFCGNCEFHCPTKSIQQSADWHLAHRQEAKFTLVEHGLIPNQPCSECGAKALATAPSAIAAKPPLVPEEVAHMRTLCPKCRARFLKSRRTGA</sequence>
<evidence type="ECO:0000256" key="1">
    <source>
        <dbReference type="ARBA" id="ARBA00022485"/>
    </source>
</evidence>
<keyword evidence="3" id="KW-0677">Repeat</keyword>
<dbReference type="EMBL" id="VWPK01000014">
    <property type="protein sequence ID" value="KAA5612193.1"/>
    <property type="molecule type" value="Genomic_DNA"/>
</dbReference>
<evidence type="ECO:0000256" key="5">
    <source>
        <dbReference type="ARBA" id="ARBA00023014"/>
    </source>
</evidence>
<dbReference type="InterPro" id="IPR017896">
    <property type="entry name" value="4Fe4S_Fe-S-bd"/>
</dbReference>
<keyword evidence="8" id="KW-1185">Reference proteome</keyword>
<dbReference type="Proteomes" id="UP000325255">
    <property type="component" value="Unassembled WGS sequence"/>
</dbReference>
<dbReference type="GO" id="GO:0016651">
    <property type="term" value="F:oxidoreductase activity, acting on NAD(P)H"/>
    <property type="evidence" value="ECO:0007669"/>
    <property type="project" value="InterPro"/>
</dbReference>
<feature type="domain" description="4Fe-4S ferredoxin-type" evidence="6">
    <location>
        <begin position="33"/>
        <end position="62"/>
    </location>
</feature>
<evidence type="ECO:0000256" key="2">
    <source>
        <dbReference type="ARBA" id="ARBA00022723"/>
    </source>
</evidence>
<keyword evidence="1" id="KW-0004">4Fe-4S</keyword>
<accession>A0A5M6IV55</accession>
<protein>
    <submittedName>
        <fullName evidence="7">4Fe-4S dicluster domain-containing protein</fullName>
    </submittedName>
</protein>
<dbReference type="GO" id="GO:0046872">
    <property type="term" value="F:metal ion binding"/>
    <property type="evidence" value="ECO:0007669"/>
    <property type="project" value="UniProtKB-KW"/>
</dbReference>
<evidence type="ECO:0000313" key="8">
    <source>
        <dbReference type="Proteomes" id="UP000325255"/>
    </source>
</evidence>
<dbReference type="PROSITE" id="PS51379">
    <property type="entry name" value="4FE4S_FER_2"/>
    <property type="match status" value="2"/>
</dbReference>
<gene>
    <name evidence="7" type="ORF">F1189_11065</name>
</gene>
<comment type="caution">
    <text evidence="7">The sequence shown here is derived from an EMBL/GenBank/DDBJ whole genome shotgun (WGS) entry which is preliminary data.</text>
</comment>
<dbReference type="GO" id="GO:0051539">
    <property type="term" value="F:4 iron, 4 sulfur cluster binding"/>
    <property type="evidence" value="ECO:0007669"/>
    <property type="project" value="UniProtKB-KW"/>
</dbReference>
<reference evidence="7 8" key="1">
    <citation type="submission" date="2019-09" db="EMBL/GenBank/DDBJ databases">
        <title>Genome sequence of Rhodovastum atsumiense, a diverse member of the Acetobacteraceae family of non-sulfur purple photosynthetic bacteria.</title>
        <authorList>
            <person name="Meyer T."/>
            <person name="Kyndt J."/>
        </authorList>
    </citation>
    <scope>NUCLEOTIDE SEQUENCE [LARGE SCALE GENOMIC DNA]</scope>
    <source>
        <strain evidence="7 8">DSM 21279</strain>
    </source>
</reference>
<evidence type="ECO:0000259" key="6">
    <source>
        <dbReference type="PROSITE" id="PS51379"/>
    </source>
</evidence>
<dbReference type="SUPFAM" id="SSF54862">
    <property type="entry name" value="4Fe-4S ferredoxins"/>
    <property type="match status" value="1"/>
</dbReference>
<dbReference type="AlphaFoldDB" id="A0A5M6IV55"/>
<dbReference type="InterPro" id="IPR010226">
    <property type="entry name" value="NADH_quinone_OxRdtase_chainI"/>
</dbReference>
<dbReference type="Pfam" id="PF12838">
    <property type="entry name" value="Fer4_7"/>
    <property type="match status" value="1"/>
</dbReference>
<evidence type="ECO:0000256" key="4">
    <source>
        <dbReference type="ARBA" id="ARBA00023004"/>
    </source>
</evidence>
<dbReference type="GO" id="GO:0016020">
    <property type="term" value="C:membrane"/>
    <property type="evidence" value="ECO:0007669"/>
    <property type="project" value="InterPro"/>
</dbReference>
<keyword evidence="2" id="KW-0479">Metal-binding</keyword>
<proteinExistence type="predicted"/>
<feature type="domain" description="4Fe-4S ferredoxin-type" evidence="6">
    <location>
        <begin position="64"/>
        <end position="95"/>
    </location>
</feature>
<dbReference type="PROSITE" id="PS00198">
    <property type="entry name" value="4FE4S_FER_1"/>
    <property type="match status" value="2"/>
</dbReference>
<dbReference type="Gene3D" id="3.30.70.3270">
    <property type="match status" value="1"/>
</dbReference>
<dbReference type="OrthoDB" id="9808559at2"/>
<dbReference type="RefSeq" id="WP_150040801.1">
    <property type="nucleotide sequence ID" value="NZ_OW485601.1"/>
</dbReference>